<keyword evidence="3" id="KW-1185">Reference proteome</keyword>
<gene>
    <name evidence="2" type="ORF">CWI83_10035</name>
</gene>
<dbReference type="AlphaFoldDB" id="A0A432ZCX5"/>
<name>A0A432ZCX5_9GAMM</name>
<evidence type="ECO:0000313" key="2">
    <source>
        <dbReference type="EMBL" id="RUO75749.1"/>
    </source>
</evidence>
<organism evidence="2 3">
    <name type="scientific">Pseudidiomarina taiwanensis</name>
    <dbReference type="NCBI Taxonomy" id="337250"/>
    <lineage>
        <taxon>Bacteria</taxon>
        <taxon>Pseudomonadati</taxon>
        <taxon>Pseudomonadota</taxon>
        <taxon>Gammaproteobacteria</taxon>
        <taxon>Alteromonadales</taxon>
        <taxon>Idiomarinaceae</taxon>
        <taxon>Pseudidiomarina</taxon>
    </lineage>
</organism>
<dbReference type="OrthoDB" id="7068080at2"/>
<accession>A0A432ZCX5</accession>
<evidence type="ECO:0008006" key="4">
    <source>
        <dbReference type="Google" id="ProtNLM"/>
    </source>
</evidence>
<reference evidence="2 3" key="1">
    <citation type="journal article" date="2011" name="Front. Microbiol.">
        <title>Genomic signatures of strain selection and enhancement in Bacillus atrophaeus var. globigii, a historical biowarfare simulant.</title>
        <authorList>
            <person name="Gibbons H.S."/>
            <person name="Broomall S.M."/>
            <person name="McNew L.A."/>
            <person name="Daligault H."/>
            <person name="Chapman C."/>
            <person name="Bruce D."/>
            <person name="Karavis M."/>
            <person name="Krepps M."/>
            <person name="McGregor P.A."/>
            <person name="Hong C."/>
            <person name="Park K.H."/>
            <person name="Akmal A."/>
            <person name="Feldman A."/>
            <person name="Lin J.S."/>
            <person name="Chang W.E."/>
            <person name="Higgs B.W."/>
            <person name="Demirev P."/>
            <person name="Lindquist J."/>
            <person name="Liem A."/>
            <person name="Fochler E."/>
            <person name="Read T.D."/>
            <person name="Tapia R."/>
            <person name="Johnson S."/>
            <person name="Bishop-Lilly K.A."/>
            <person name="Detter C."/>
            <person name="Han C."/>
            <person name="Sozhamannan S."/>
            <person name="Rosenzweig C.N."/>
            <person name="Skowronski E.W."/>
        </authorList>
    </citation>
    <scope>NUCLEOTIDE SEQUENCE [LARGE SCALE GENOMIC DNA]</scope>
    <source>
        <strain evidence="2 3">PIT1</strain>
    </source>
</reference>
<evidence type="ECO:0000313" key="3">
    <source>
        <dbReference type="Proteomes" id="UP000288279"/>
    </source>
</evidence>
<dbReference type="EMBL" id="PIQG01000005">
    <property type="protein sequence ID" value="RUO75749.1"/>
    <property type="molecule type" value="Genomic_DNA"/>
</dbReference>
<feature type="signal peptide" evidence="1">
    <location>
        <begin position="1"/>
        <end position="18"/>
    </location>
</feature>
<protein>
    <recommendedName>
        <fullName evidence="4">DUF306 domain-containing protein</fullName>
    </recommendedName>
</protein>
<keyword evidence="1" id="KW-0732">Signal</keyword>
<proteinExistence type="predicted"/>
<comment type="caution">
    <text evidence="2">The sequence shown here is derived from an EMBL/GenBank/DDBJ whole genome shotgun (WGS) entry which is preliminary data.</text>
</comment>
<sequence length="95" mass="10486">MKLSLVSAVLVTTFSSHAALPPDRQNMRDLNVMISFINANERVAMSLETIDFSNYTIHFGGGCQAIFERKEVHRSAGWVGPAAPLEFARSTCKLD</sequence>
<feature type="chain" id="PRO_5019232133" description="DUF306 domain-containing protein" evidence="1">
    <location>
        <begin position="19"/>
        <end position="95"/>
    </location>
</feature>
<evidence type="ECO:0000256" key="1">
    <source>
        <dbReference type="SAM" id="SignalP"/>
    </source>
</evidence>
<dbReference type="Proteomes" id="UP000288279">
    <property type="component" value="Unassembled WGS sequence"/>
</dbReference>